<reference evidence="3" key="1">
    <citation type="submission" date="2016-10" db="EMBL/GenBank/DDBJ databases">
        <authorList>
            <person name="Varghese N."/>
            <person name="Submissions S."/>
        </authorList>
    </citation>
    <scope>NUCLEOTIDE SEQUENCE [LARGE SCALE GENOMIC DNA]</scope>
    <source>
        <strain evidence="3">DSM 23256</strain>
    </source>
</reference>
<evidence type="ECO:0000313" key="2">
    <source>
        <dbReference type="EMBL" id="SDF06208.1"/>
    </source>
</evidence>
<evidence type="ECO:0000313" key="3">
    <source>
        <dbReference type="Proteomes" id="UP000243333"/>
    </source>
</evidence>
<evidence type="ECO:0000259" key="1">
    <source>
        <dbReference type="Pfam" id="PF05239"/>
    </source>
</evidence>
<protein>
    <submittedName>
        <fullName evidence="2">Sporulation protein, YlmC/YmxH family</fullName>
    </submittedName>
</protein>
<dbReference type="EMBL" id="FNBU01000002">
    <property type="protein sequence ID" value="SDF06208.1"/>
    <property type="molecule type" value="Genomic_DNA"/>
</dbReference>
<name>A0A1G7I0P2_9FIRM</name>
<keyword evidence="3" id="KW-1185">Reference proteome</keyword>
<dbReference type="PANTHER" id="PTHR40061:SF1">
    <property type="entry name" value="SPORULATION PROTEIN YLMC-RELATED"/>
    <property type="match status" value="1"/>
</dbReference>
<gene>
    <name evidence="2" type="ORF">SAMN05660235_00268</name>
</gene>
<dbReference type="InterPro" id="IPR011033">
    <property type="entry name" value="PRC_barrel-like_sf"/>
</dbReference>
<dbReference type="SUPFAM" id="SSF50346">
    <property type="entry name" value="PRC-barrel domain"/>
    <property type="match status" value="1"/>
</dbReference>
<dbReference type="Pfam" id="PF05239">
    <property type="entry name" value="PRC"/>
    <property type="match status" value="1"/>
</dbReference>
<dbReference type="RefSeq" id="WP_093687370.1">
    <property type="nucleotide sequence ID" value="NZ_FNBU01000002.1"/>
</dbReference>
<dbReference type="NCBIfam" id="TIGR02888">
    <property type="entry name" value="spore_YlmC_YmxH"/>
    <property type="match status" value="1"/>
</dbReference>
<proteinExistence type="predicted"/>
<dbReference type="InterPro" id="IPR014238">
    <property type="entry name" value="Spore_YlmC/YmxH"/>
</dbReference>
<feature type="domain" description="PRC-barrel" evidence="1">
    <location>
        <begin position="1"/>
        <end position="76"/>
    </location>
</feature>
<dbReference type="OrthoDB" id="6024937at2"/>
<dbReference type="Gene3D" id="2.30.30.240">
    <property type="entry name" value="PRC-barrel domain"/>
    <property type="match status" value="1"/>
</dbReference>
<dbReference type="STRING" id="1123285.SAMN05660235_00268"/>
<dbReference type="Proteomes" id="UP000243333">
    <property type="component" value="Unassembled WGS sequence"/>
</dbReference>
<dbReference type="AlphaFoldDB" id="A0A1G7I0P2"/>
<dbReference type="PANTHER" id="PTHR40061">
    <property type="entry name" value="SPORULATION PROTEIN YLMC-RELATED"/>
    <property type="match status" value="1"/>
</dbReference>
<dbReference type="InterPro" id="IPR027275">
    <property type="entry name" value="PRC-brl_dom"/>
</dbReference>
<sequence>MRLSELSGKEVINLGDGTRLGIIDECELTFDSKTGRINALILPTRGGLFSFFSDNRSSTIPWHAIKRIGDEVVIVDLNNAIDRLYAGSMRRERYEDEY</sequence>
<accession>A0A1G7I0P2</accession>
<organism evidence="2 3">
    <name type="scientific">Sporolituus thermophilus DSM 23256</name>
    <dbReference type="NCBI Taxonomy" id="1123285"/>
    <lineage>
        <taxon>Bacteria</taxon>
        <taxon>Bacillati</taxon>
        <taxon>Bacillota</taxon>
        <taxon>Negativicutes</taxon>
        <taxon>Selenomonadales</taxon>
        <taxon>Sporomusaceae</taxon>
        <taxon>Sporolituus</taxon>
    </lineage>
</organism>